<evidence type="ECO:0000259" key="3">
    <source>
        <dbReference type="Pfam" id="PF07645"/>
    </source>
</evidence>
<protein>
    <recommendedName>
        <fullName evidence="3">NOTCH1 EGF-like calcium-binding domain-containing protein</fullName>
    </recommendedName>
</protein>
<organism evidence="4 5">
    <name type="scientific">Clavelina lepadiformis</name>
    <name type="common">Light-bulb sea squirt</name>
    <name type="synonym">Ascidia lepadiformis</name>
    <dbReference type="NCBI Taxonomy" id="159417"/>
    <lineage>
        <taxon>Eukaryota</taxon>
        <taxon>Metazoa</taxon>
        <taxon>Chordata</taxon>
        <taxon>Tunicata</taxon>
        <taxon>Ascidiacea</taxon>
        <taxon>Aplousobranchia</taxon>
        <taxon>Clavelinidae</taxon>
        <taxon>Clavelina</taxon>
    </lineage>
</organism>
<dbReference type="Gene3D" id="2.10.25.10">
    <property type="entry name" value="Laminin"/>
    <property type="match status" value="2"/>
</dbReference>
<evidence type="ECO:0000313" key="5">
    <source>
        <dbReference type="Proteomes" id="UP001642483"/>
    </source>
</evidence>
<dbReference type="Proteomes" id="UP001642483">
    <property type="component" value="Unassembled WGS sequence"/>
</dbReference>
<evidence type="ECO:0000256" key="2">
    <source>
        <dbReference type="SAM" id="MobiDB-lite"/>
    </source>
</evidence>
<dbReference type="InterPro" id="IPR049883">
    <property type="entry name" value="NOTCH1_EGF-like"/>
</dbReference>
<gene>
    <name evidence="4" type="ORF">CVLEPA_LOCUS693</name>
</gene>
<keyword evidence="5" id="KW-1185">Reference proteome</keyword>
<reference evidence="4 5" key="1">
    <citation type="submission" date="2024-02" db="EMBL/GenBank/DDBJ databases">
        <authorList>
            <person name="Daric V."/>
            <person name="Darras S."/>
        </authorList>
    </citation>
    <scope>NUCLEOTIDE SEQUENCE [LARGE SCALE GENOMIC DNA]</scope>
</reference>
<accession>A0ABP0EW39</accession>
<evidence type="ECO:0000256" key="1">
    <source>
        <dbReference type="ARBA" id="ARBA00023157"/>
    </source>
</evidence>
<comment type="caution">
    <text evidence="4">The sequence shown here is derived from an EMBL/GenBank/DDBJ whole genome shotgun (WGS) entry which is preliminary data.</text>
</comment>
<feature type="domain" description="NOTCH1 EGF-like calcium-binding" evidence="3">
    <location>
        <begin position="42"/>
        <end position="73"/>
    </location>
</feature>
<dbReference type="EMBL" id="CAWYQH010000001">
    <property type="protein sequence ID" value="CAK8671645.1"/>
    <property type="molecule type" value="Genomic_DNA"/>
</dbReference>
<dbReference type="SUPFAM" id="SSF57196">
    <property type="entry name" value="EGF/Laminin"/>
    <property type="match status" value="1"/>
</dbReference>
<name>A0ABP0EW39_CLALP</name>
<sequence length="110" mass="12302">MDLVCSDKNECEEADNNDLGNECVNTIESYTCKCRPRCLGNDIDECLLGHHDCKGVDVCCKNTMGVYVCDCGPYLDYRNGKFETGSLPSTAKKRRQKVYNPPPRVGKVSR</sequence>
<feature type="region of interest" description="Disordered" evidence="2">
    <location>
        <begin position="85"/>
        <end position="110"/>
    </location>
</feature>
<proteinExistence type="predicted"/>
<dbReference type="Pfam" id="PF07645">
    <property type="entry name" value="EGF_CA"/>
    <property type="match status" value="1"/>
</dbReference>
<evidence type="ECO:0000313" key="4">
    <source>
        <dbReference type="EMBL" id="CAK8671645.1"/>
    </source>
</evidence>
<keyword evidence="1" id="KW-1015">Disulfide bond</keyword>